<evidence type="ECO:0000256" key="3">
    <source>
        <dbReference type="ARBA" id="ARBA00008281"/>
    </source>
</evidence>
<comment type="subcellular location">
    <subcellularLocation>
        <location evidence="10">Cell inner membrane</location>
    </subcellularLocation>
    <subcellularLocation>
        <location evidence="2">Cell membrane</location>
        <topology evidence="2">Single-pass membrane protein</topology>
    </subcellularLocation>
</comment>
<evidence type="ECO:0000256" key="7">
    <source>
        <dbReference type="ARBA" id="ARBA00022779"/>
    </source>
</evidence>
<keyword evidence="6" id="KW-0812">Transmembrane</keyword>
<keyword evidence="8" id="KW-1133">Transmembrane helix</keyword>
<dbReference type="PANTHER" id="PTHR35091:SF2">
    <property type="entry name" value="FLAGELLAR PROTEIN FLIL"/>
    <property type="match status" value="1"/>
</dbReference>
<evidence type="ECO:0000256" key="6">
    <source>
        <dbReference type="ARBA" id="ARBA00022692"/>
    </source>
</evidence>
<dbReference type="AlphaFoldDB" id="A0A090S4Z0"/>
<protein>
    <recommendedName>
        <fullName evidence="10">Flagellar protein FliL</fullName>
    </recommendedName>
</protein>
<evidence type="ECO:0000256" key="4">
    <source>
        <dbReference type="ARBA" id="ARBA00022475"/>
    </source>
</evidence>
<dbReference type="GO" id="GO:0071978">
    <property type="term" value="P:bacterial-type flagellum-dependent swarming motility"/>
    <property type="evidence" value="ECO:0007669"/>
    <property type="project" value="TreeGrafter"/>
</dbReference>
<keyword evidence="10" id="KW-0997">Cell inner membrane</keyword>
<evidence type="ECO:0000256" key="5">
    <source>
        <dbReference type="ARBA" id="ARBA00022500"/>
    </source>
</evidence>
<evidence type="ECO:0000256" key="2">
    <source>
        <dbReference type="ARBA" id="ARBA00004162"/>
    </source>
</evidence>
<accession>A0A090S4Z0</accession>
<gene>
    <name evidence="12" type="ORF">JCM19235_3191</name>
</gene>
<dbReference type="GO" id="GO:0005886">
    <property type="term" value="C:plasma membrane"/>
    <property type="evidence" value="ECO:0007669"/>
    <property type="project" value="UniProtKB-SubCell"/>
</dbReference>
<comment type="similarity">
    <text evidence="3 10">Belongs to the FliL family.</text>
</comment>
<dbReference type="EMBL" id="BBMR01000014">
    <property type="protein sequence ID" value="GAL22611.1"/>
    <property type="molecule type" value="Genomic_DNA"/>
</dbReference>
<reference evidence="12 13" key="1">
    <citation type="submission" date="2014-09" db="EMBL/GenBank/DDBJ databases">
        <title>Vibrio maritimus JCM 19235. (C45) whole genome shotgun sequence.</title>
        <authorList>
            <person name="Sawabe T."/>
            <person name="Meirelles P."/>
            <person name="Nakanishi M."/>
            <person name="Sayaka M."/>
            <person name="Hattori M."/>
            <person name="Ohkuma M."/>
        </authorList>
    </citation>
    <scope>NUCLEOTIDE SEQUENCE [LARGE SCALE GENOMIC DNA]</scope>
    <source>
        <strain evidence="13">JCM19235</strain>
    </source>
</reference>
<dbReference type="GO" id="GO:0009425">
    <property type="term" value="C:bacterial-type flagellum basal body"/>
    <property type="evidence" value="ECO:0007669"/>
    <property type="project" value="InterPro"/>
</dbReference>
<keyword evidence="4" id="KW-1003">Cell membrane</keyword>
<keyword evidence="12" id="KW-0969">Cilium</keyword>
<feature type="signal peptide" evidence="11">
    <location>
        <begin position="1"/>
        <end position="22"/>
    </location>
</feature>
<keyword evidence="12" id="KW-0966">Cell projection</keyword>
<dbReference type="InterPro" id="IPR005503">
    <property type="entry name" value="FliL"/>
</dbReference>
<feature type="chain" id="PRO_5001862995" description="Flagellar protein FliL" evidence="11">
    <location>
        <begin position="23"/>
        <end position="158"/>
    </location>
</feature>
<keyword evidence="12" id="KW-0282">Flagellum</keyword>
<comment type="caution">
    <text evidence="12">The sequence shown here is derived from an EMBL/GenBank/DDBJ whole genome shotgun (WGS) entry which is preliminary data.</text>
</comment>
<name>A0A090S4Z0_9VIBR</name>
<proteinExistence type="inferred from homology"/>
<keyword evidence="5 10" id="KW-0145">Chemotaxis</keyword>
<evidence type="ECO:0000256" key="11">
    <source>
        <dbReference type="SAM" id="SignalP"/>
    </source>
</evidence>
<dbReference type="STRING" id="990268.JCM19235_3191"/>
<evidence type="ECO:0000256" key="1">
    <source>
        <dbReference type="ARBA" id="ARBA00002254"/>
    </source>
</evidence>
<evidence type="ECO:0000256" key="10">
    <source>
        <dbReference type="RuleBase" id="RU364125"/>
    </source>
</evidence>
<keyword evidence="7 10" id="KW-0283">Flagellar rotation</keyword>
<sequence>MNKKYLVSLFAACITTSALVSAATVYGTMWYFNNQPTVSASEFSLFNSEPKRSADPTFHALDNVIVSVRGKKQTHFVMLELALETRHPERLEFARDYMPKVRHAMLNLFSQKRYEDLHGAEALEQLQQEVKASVLTAYADTQLKRDIDDVLLTKFVIQ</sequence>
<evidence type="ECO:0000256" key="8">
    <source>
        <dbReference type="ARBA" id="ARBA00022989"/>
    </source>
</evidence>
<evidence type="ECO:0000313" key="13">
    <source>
        <dbReference type="Proteomes" id="UP000029228"/>
    </source>
</evidence>
<keyword evidence="13" id="KW-1185">Reference proteome</keyword>
<comment type="function">
    <text evidence="1 10">Controls the rotational direction of flagella during chemotaxis.</text>
</comment>
<keyword evidence="9 10" id="KW-0472">Membrane</keyword>
<keyword evidence="11" id="KW-0732">Signal</keyword>
<dbReference type="Pfam" id="PF03748">
    <property type="entry name" value="FliL"/>
    <property type="match status" value="1"/>
</dbReference>
<organism evidence="12 13">
    <name type="scientific">Vibrio maritimus</name>
    <dbReference type="NCBI Taxonomy" id="990268"/>
    <lineage>
        <taxon>Bacteria</taxon>
        <taxon>Pseudomonadati</taxon>
        <taxon>Pseudomonadota</taxon>
        <taxon>Gammaproteobacteria</taxon>
        <taxon>Vibrionales</taxon>
        <taxon>Vibrionaceae</taxon>
        <taxon>Vibrio</taxon>
    </lineage>
</organism>
<dbReference type="GO" id="GO:0006935">
    <property type="term" value="P:chemotaxis"/>
    <property type="evidence" value="ECO:0007669"/>
    <property type="project" value="UniProtKB-KW"/>
</dbReference>
<evidence type="ECO:0000256" key="9">
    <source>
        <dbReference type="ARBA" id="ARBA00023136"/>
    </source>
</evidence>
<dbReference type="Proteomes" id="UP000029228">
    <property type="component" value="Unassembled WGS sequence"/>
</dbReference>
<evidence type="ECO:0000313" key="12">
    <source>
        <dbReference type="EMBL" id="GAL22611.1"/>
    </source>
</evidence>
<dbReference type="OrthoDB" id="5815057at2"/>
<dbReference type="PANTHER" id="PTHR35091">
    <property type="entry name" value="FLAGELLAR PROTEIN FLIL"/>
    <property type="match status" value="1"/>
</dbReference>